<dbReference type="EMBL" id="JAXCLX010000003">
    <property type="protein sequence ID" value="MDY0873607.1"/>
    <property type="molecule type" value="Genomic_DNA"/>
</dbReference>
<dbReference type="SUPFAM" id="SSF51905">
    <property type="entry name" value="FAD/NAD(P)-binding domain"/>
    <property type="match status" value="1"/>
</dbReference>
<dbReference type="Pfam" id="PF01266">
    <property type="entry name" value="DAO"/>
    <property type="match status" value="1"/>
</dbReference>
<evidence type="ECO:0000259" key="2">
    <source>
        <dbReference type="Pfam" id="PF01266"/>
    </source>
</evidence>
<evidence type="ECO:0000256" key="1">
    <source>
        <dbReference type="ARBA" id="ARBA00023002"/>
    </source>
</evidence>
<reference evidence="3 4" key="1">
    <citation type="journal article" date="2013" name="Antonie Van Leeuwenhoek">
        <title>Dongia rigui sp. nov., isolated from freshwater of a large wetland in Korea.</title>
        <authorList>
            <person name="Baik K.S."/>
            <person name="Hwang Y.M."/>
            <person name="Choi J.S."/>
            <person name="Kwon J."/>
            <person name="Seong C.N."/>
        </authorList>
    </citation>
    <scope>NUCLEOTIDE SEQUENCE [LARGE SCALE GENOMIC DNA]</scope>
    <source>
        <strain evidence="3 4">04SU4-P</strain>
    </source>
</reference>
<dbReference type="RefSeq" id="WP_320502081.1">
    <property type="nucleotide sequence ID" value="NZ_JAXCLX010000003.1"/>
</dbReference>
<organism evidence="3 4">
    <name type="scientific">Dongia rigui</name>
    <dbReference type="NCBI Taxonomy" id="940149"/>
    <lineage>
        <taxon>Bacteria</taxon>
        <taxon>Pseudomonadati</taxon>
        <taxon>Pseudomonadota</taxon>
        <taxon>Alphaproteobacteria</taxon>
        <taxon>Rhodospirillales</taxon>
        <taxon>Dongiaceae</taxon>
        <taxon>Dongia</taxon>
    </lineage>
</organism>
<dbReference type="GO" id="GO:0016491">
    <property type="term" value="F:oxidoreductase activity"/>
    <property type="evidence" value="ECO:0007669"/>
    <property type="project" value="UniProtKB-KW"/>
</dbReference>
<dbReference type="PANTHER" id="PTHR13847:SF281">
    <property type="entry name" value="FAD DEPENDENT OXIDOREDUCTASE DOMAIN-CONTAINING PROTEIN"/>
    <property type="match status" value="1"/>
</dbReference>
<dbReference type="EC" id="1.-.-.-" evidence="3"/>
<gene>
    <name evidence="3" type="ORF">SMD31_16825</name>
</gene>
<dbReference type="Gene3D" id="3.30.9.10">
    <property type="entry name" value="D-Amino Acid Oxidase, subunit A, domain 2"/>
    <property type="match status" value="1"/>
</dbReference>
<protein>
    <submittedName>
        <fullName evidence="3">FAD-dependent oxidoreductase</fullName>
        <ecNumber evidence="3">1.-.-.-</ecNumber>
    </submittedName>
</protein>
<keyword evidence="1 3" id="KW-0560">Oxidoreductase</keyword>
<feature type="domain" description="FAD dependent oxidoreductase" evidence="2">
    <location>
        <begin position="33"/>
        <end position="387"/>
    </location>
</feature>
<dbReference type="Gene3D" id="3.50.50.60">
    <property type="entry name" value="FAD/NAD(P)-binding domain"/>
    <property type="match status" value="1"/>
</dbReference>
<dbReference type="InterPro" id="IPR036188">
    <property type="entry name" value="FAD/NAD-bd_sf"/>
</dbReference>
<dbReference type="InterPro" id="IPR006076">
    <property type="entry name" value="FAD-dep_OxRdtase"/>
</dbReference>
<evidence type="ECO:0000313" key="4">
    <source>
        <dbReference type="Proteomes" id="UP001271769"/>
    </source>
</evidence>
<name>A0ABU5E2S7_9PROT</name>
<dbReference type="PANTHER" id="PTHR13847">
    <property type="entry name" value="SARCOSINE DEHYDROGENASE-RELATED"/>
    <property type="match status" value="1"/>
</dbReference>
<proteinExistence type="predicted"/>
<sequence>MNMPARALPRSLWAATACPAPAYSQAKPQLTADVAVVGGGYTGLSTALHLARKGRKAVVLEAAEPGWGASGRNGGQVIAGMKATIGDLAPLFGEDSARRMVVNMGSSAELVFSLIDRYGMNCHAIRGGWLQAAHGEKPYKETIVPRFEQWRALGVDAQLLDAHQTAAALGVDSAPYHAAWRDPRGGVLQPLSYARELARAALQEGADILPRTPVTALRRDGNAWQVTAHGTEIRAGQVVIATNAYTDGLWPGLARAAIPVTSFQMATYPLDARFDPILPVGMGVTDSRRLLLYFRRDHQRRLVMGGRSPVEDNPRFADAAPLQRAIQGLFPELGLPKPEFVWSGKVAITKDRLPHIHHPAPGLHVFMGCNGRGVGLCTMMGQLLADLADGRSAGDVPFPITVPDTFALHGLRRLGIYALSQYYRLLDQLEASGRLR</sequence>
<evidence type="ECO:0000313" key="3">
    <source>
        <dbReference type="EMBL" id="MDY0873607.1"/>
    </source>
</evidence>
<dbReference type="Proteomes" id="UP001271769">
    <property type="component" value="Unassembled WGS sequence"/>
</dbReference>
<comment type="caution">
    <text evidence="3">The sequence shown here is derived from an EMBL/GenBank/DDBJ whole genome shotgun (WGS) entry which is preliminary data.</text>
</comment>
<accession>A0ABU5E2S7</accession>
<keyword evidence="4" id="KW-1185">Reference proteome</keyword>